<keyword evidence="9" id="KW-0862">Zinc</keyword>
<dbReference type="InterPro" id="IPR036264">
    <property type="entry name" value="Bact_exopeptidase_dim_dom"/>
</dbReference>
<evidence type="ECO:0000256" key="1">
    <source>
        <dbReference type="ARBA" id="ARBA00001941"/>
    </source>
</evidence>
<dbReference type="Pfam" id="PF01546">
    <property type="entry name" value="Peptidase_M20"/>
    <property type="match status" value="1"/>
</dbReference>
<dbReference type="Gene3D" id="3.30.70.360">
    <property type="match status" value="1"/>
</dbReference>
<dbReference type="SUPFAM" id="SSF55031">
    <property type="entry name" value="Bacterial exopeptidase dimerisation domain"/>
    <property type="match status" value="1"/>
</dbReference>
<name>A0ABV6IWE7_9PROT</name>
<comment type="pathway">
    <text evidence="3">Amino-acid biosynthesis; L-lysine biosynthesis via DAP pathway; LL-2,6-diaminopimelate from (S)-tetrahydrodipicolinate (succinylase route): step 3/3.</text>
</comment>
<evidence type="ECO:0000256" key="8">
    <source>
        <dbReference type="ARBA" id="ARBA00022801"/>
    </source>
</evidence>
<dbReference type="InterPro" id="IPR002933">
    <property type="entry name" value="Peptidase_M20"/>
</dbReference>
<gene>
    <name evidence="13" type="ORF">ACFFIC_18830</name>
</gene>
<comment type="cofactor">
    <cofactor evidence="1">
        <name>Co(2+)</name>
        <dbReference type="ChEBI" id="CHEBI:48828"/>
    </cofactor>
</comment>
<evidence type="ECO:0000256" key="2">
    <source>
        <dbReference type="ARBA" id="ARBA00001947"/>
    </source>
</evidence>
<keyword evidence="14" id="KW-1185">Reference proteome</keyword>
<dbReference type="PROSITE" id="PS00759">
    <property type="entry name" value="ARGE_DAPE_CPG2_2"/>
    <property type="match status" value="1"/>
</dbReference>
<evidence type="ECO:0000256" key="9">
    <source>
        <dbReference type="ARBA" id="ARBA00022833"/>
    </source>
</evidence>
<dbReference type="InterPro" id="IPR050072">
    <property type="entry name" value="Peptidase_M20A"/>
</dbReference>
<evidence type="ECO:0000256" key="11">
    <source>
        <dbReference type="ARBA" id="ARBA00051301"/>
    </source>
</evidence>
<evidence type="ECO:0000256" key="4">
    <source>
        <dbReference type="ARBA" id="ARBA00006247"/>
    </source>
</evidence>
<comment type="caution">
    <text evidence="13">The sequence shown here is derived from an EMBL/GenBank/DDBJ whole genome shotgun (WGS) entry which is preliminary data.</text>
</comment>
<dbReference type="InterPro" id="IPR010182">
    <property type="entry name" value="ArgE/DapE"/>
</dbReference>
<proteinExistence type="inferred from homology"/>
<keyword evidence="8" id="KW-0378">Hydrolase</keyword>
<keyword evidence="10" id="KW-0170">Cobalt</keyword>
<dbReference type="EMBL" id="JBHLVZ010000066">
    <property type="protein sequence ID" value="MFC0387584.1"/>
    <property type="molecule type" value="Genomic_DNA"/>
</dbReference>
<evidence type="ECO:0000256" key="7">
    <source>
        <dbReference type="ARBA" id="ARBA00022723"/>
    </source>
</evidence>
<reference evidence="13 14" key="1">
    <citation type="submission" date="2024-09" db="EMBL/GenBank/DDBJ databases">
        <authorList>
            <person name="Sun Q."/>
            <person name="Mori K."/>
        </authorList>
    </citation>
    <scope>NUCLEOTIDE SEQUENCE [LARGE SCALE GENOMIC DNA]</scope>
    <source>
        <strain evidence="13 14">CCM 7468</strain>
    </source>
</reference>
<dbReference type="InterPro" id="IPR011650">
    <property type="entry name" value="Peptidase_M20_dimer"/>
</dbReference>
<dbReference type="CDD" id="cd08659">
    <property type="entry name" value="M20_ArgE_DapE-like"/>
    <property type="match status" value="1"/>
</dbReference>
<dbReference type="InterPro" id="IPR001261">
    <property type="entry name" value="ArgE/DapE_CS"/>
</dbReference>
<evidence type="ECO:0000256" key="5">
    <source>
        <dbReference type="ARBA" id="ARBA00011921"/>
    </source>
</evidence>
<accession>A0ABV6IWE7</accession>
<feature type="domain" description="Peptidase M20 dimerisation" evidence="12">
    <location>
        <begin position="181"/>
        <end position="283"/>
    </location>
</feature>
<evidence type="ECO:0000256" key="10">
    <source>
        <dbReference type="ARBA" id="ARBA00023285"/>
    </source>
</evidence>
<comment type="cofactor">
    <cofactor evidence="2">
        <name>Zn(2+)</name>
        <dbReference type="ChEBI" id="CHEBI:29105"/>
    </cofactor>
</comment>
<dbReference type="RefSeq" id="WP_377053188.1">
    <property type="nucleotide sequence ID" value="NZ_JBHLVZ010000066.1"/>
</dbReference>
<sequence>MDLSMPDNILSHDAVVLAQRLVRFPSLNPPGNEEPCIDFLAHLLAGLGFSIETHEFAPGRPSVIARLLGSPGLKPLVFTGHLDVVPVGATDWTFPPFDAVIADGLLHGRGACDMKSGVAAFVTAAARLLASTVSLRRGLVFILTAGEETGCQGAFDLARRNVLGEAELLIVAEPTSNQPVVAHKGSLRVGVTARGRTAHSSMPQEGDSAISKIVSWISRLEAYRFKGKHPLLGTTTAVTTTISGGQNINSVPDIARFTVDFRTLPDDDHESILAWMQELFGPEAQLEVITDFSGFATDPNHPALIPLLTLLSKISGVRPTLMGAPYFTDASALVPGFGHVATVVIGPGHSAQCHKTDEHCPVSEIEDATRIYEGLMRHFCA</sequence>
<evidence type="ECO:0000313" key="14">
    <source>
        <dbReference type="Proteomes" id="UP001589789"/>
    </source>
</evidence>
<dbReference type="Proteomes" id="UP001589789">
    <property type="component" value="Unassembled WGS sequence"/>
</dbReference>
<protein>
    <recommendedName>
        <fullName evidence="6">Probable succinyl-diaminopimelate desuccinylase</fullName>
        <ecNumber evidence="5">3.5.1.18</ecNumber>
    </recommendedName>
</protein>
<dbReference type="SUPFAM" id="SSF53187">
    <property type="entry name" value="Zn-dependent exopeptidases"/>
    <property type="match status" value="1"/>
</dbReference>
<evidence type="ECO:0000256" key="3">
    <source>
        <dbReference type="ARBA" id="ARBA00005130"/>
    </source>
</evidence>
<dbReference type="Gene3D" id="3.40.630.10">
    <property type="entry name" value="Zn peptidases"/>
    <property type="match status" value="1"/>
</dbReference>
<dbReference type="Pfam" id="PF07687">
    <property type="entry name" value="M20_dimer"/>
    <property type="match status" value="1"/>
</dbReference>
<keyword evidence="7" id="KW-0479">Metal-binding</keyword>
<evidence type="ECO:0000259" key="12">
    <source>
        <dbReference type="Pfam" id="PF07687"/>
    </source>
</evidence>
<dbReference type="NCBIfam" id="TIGR01910">
    <property type="entry name" value="DapE-ArgE"/>
    <property type="match status" value="1"/>
</dbReference>
<organism evidence="13 14">
    <name type="scientific">Muricoccus vinaceus</name>
    <dbReference type="NCBI Taxonomy" id="424704"/>
    <lineage>
        <taxon>Bacteria</taxon>
        <taxon>Pseudomonadati</taxon>
        <taxon>Pseudomonadota</taxon>
        <taxon>Alphaproteobacteria</taxon>
        <taxon>Acetobacterales</taxon>
        <taxon>Roseomonadaceae</taxon>
        <taxon>Muricoccus</taxon>
    </lineage>
</organism>
<dbReference type="EC" id="3.5.1.18" evidence="5"/>
<evidence type="ECO:0000256" key="6">
    <source>
        <dbReference type="ARBA" id="ARBA00016853"/>
    </source>
</evidence>
<comment type="catalytic activity">
    <reaction evidence="11">
        <text>N-succinyl-(2S,6S)-2,6-diaminopimelate + H2O = (2S,6S)-2,6-diaminopimelate + succinate</text>
        <dbReference type="Rhea" id="RHEA:22608"/>
        <dbReference type="ChEBI" id="CHEBI:15377"/>
        <dbReference type="ChEBI" id="CHEBI:30031"/>
        <dbReference type="ChEBI" id="CHEBI:57609"/>
        <dbReference type="ChEBI" id="CHEBI:58087"/>
        <dbReference type="EC" id="3.5.1.18"/>
    </reaction>
</comment>
<evidence type="ECO:0000313" key="13">
    <source>
        <dbReference type="EMBL" id="MFC0387584.1"/>
    </source>
</evidence>
<dbReference type="PANTHER" id="PTHR43808">
    <property type="entry name" value="ACETYLORNITHINE DEACETYLASE"/>
    <property type="match status" value="1"/>
</dbReference>
<comment type="similarity">
    <text evidence="4">Belongs to the peptidase M20A family.</text>
</comment>